<dbReference type="GO" id="GO:0005576">
    <property type="term" value="C:extracellular region"/>
    <property type="evidence" value="ECO:0007669"/>
    <property type="project" value="UniProtKB-SubCell"/>
</dbReference>
<dbReference type="NCBIfam" id="TIGR01643">
    <property type="entry name" value="YD_repeat_2x"/>
    <property type="match status" value="1"/>
</dbReference>
<evidence type="ECO:0000256" key="3">
    <source>
        <dbReference type="ARBA" id="ARBA00023026"/>
    </source>
</evidence>
<evidence type="ECO:0000256" key="1">
    <source>
        <dbReference type="ARBA" id="ARBA00004613"/>
    </source>
</evidence>
<feature type="domain" description="Insecticide toxin TcdB middle/N-terminal" evidence="4">
    <location>
        <begin position="1340"/>
        <end position="1478"/>
    </location>
</feature>
<dbReference type="EMBL" id="QPJS01000002">
    <property type="protein sequence ID" value="RCX03552.1"/>
    <property type="molecule type" value="Genomic_DNA"/>
</dbReference>
<dbReference type="InterPro" id="IPR006530">
    <property type="entry name" value="YD"/>
</dbReference>
<feature type="non-terminal residue" evidence="5">
    <location>
        <position position="2641"/>
    </location>
</feature>
<reference evidence="5 6" key="1">
    <citation type="submission" date="2018-07" db="EMBL/GenBank/DDBJ databases">
        <title>Genomic Encyclopedia of Type Strains, Phase IV (KMG-IV): sequencing the most valuable type-strain genomes for metagenomic binning, comparative biology and taxonomic classification.</title>
        <authorList>
            <person name="Goeker M."/>
        </authorList>
    </citation>
    <scope>NUCLEOTIDE SEQUENCE [LARGE SCALE GENOMIC DNA]</scope>
    <source>
        <strain evidence="5 6">DSM 21410</strain>
    </source>
</reference>
<keyword evidence="6" id="KW-1185">Reference proteome</keyword>
<comment type="subcellular location">
    <subcellularLocation>
        <location evidence="1">Secreted</location>
    </subcellularLocation>
</comment>
<dbReference type="Proteomes" id="UP000253517">
    <property type="component" value="Unassembled WGS sequence"/>
</dbReference>
<dbReference type="PANTHER" id="PTHR32305">
    <property type="match status" value="1"/>
</dbReference>
<organism evidence="5 6">
    <name type="scientific">Schleiferia thermophila</name>
    <dbReference type="NCBI Taxonomy" id="884107"/>
    <lineage>
        <taxon>Bacteria</taxon>
        <taxon>Pseudomonadati</taxon>
        <taxon>Bacteroidota</taxon>
        <taxon>Flavobacteriia</taxon>
        <taxon>Flavobacteriales</taxon>
        <taxon>Schleiferiaceae</taxon>
        <taxon>Schleiferia</taxon>
    </lineage>
</organism>
<evidence type="ECO:0000259" key="4">
    <source>
        <dbReference type="Pfam" id="PF12256"/>
    </source>
</evidence>
<dbReference type="InterPro" id="IPR022045">
    <property type="entry name" value="TcdB_toxin_mid/N"/>
</dbReference>
<accession>A0A369A2L4</accession>
<dbReference type="Pfam" id="PF03534">
    <property type="entry name" value="SpvB"/>
    <property type="match status" value="1"/>
</dbReference>
<dbReference type="Pfam" id="PF12256">
    <property type="entry name" value="TcdB_toxin_midN"/>
    <property type="match status" value="1"/>
</dbReference>
<dbReference type="SUPFAM" id="SSF69318">
    <property type="entry name" value="Integrin alpha N-terminal domain"/>
    <property type="match status" value="1"/>
</dbReference>
<sequence>MNGQMLVMEGNQTPSRRKIVNNAPVENSRKVNALFFERVRNGYKVITRHGSNPANYFWTEKLADGTTFYYGTTDGYQLDPRYVITSEGSSNISRWLLSQIKDKWGNYITYLYQIETIDSNITNNAFLMDGVRCYLKEIRYTGHDQDSGKYRVMFDLETQIRKDPLISHKSGFKEVDDLLLTELRVEFLNEDNTWYPVRRWKFIYDQNLSNHLIKTLLISIKEYNGSNELFYEHSMEYYKGQQIFLPEPKIIAFPKDIFNYNPDSSGNPVHQAFKTHMLYFKKKSPLKFSNTKGWSIGGSAGAGLNNSINDKSFTLDFGMSYGELKSVDRAMLTDMSGDGIPDFVIDKGFGIYAYEFDVEKEKINVRSIKKIHNLSRLGNVKTTSYDFNLGFRTADNMISIGNIKIPLETFKATGNLNMTTTRTTEYFTDYNLDGIPDFVVRTGKNFGQVYFGYYDRSGNLHFDKNSLNTHNYVIKGSQNFQLPEEQEIEKDIEIVKSWIAPFDGRIQIQGTAQIADNLTGECLIAIQHNNSFVLMPTVVNSSISHHVNEELYVRKGDYLLFRTNAGSSGHQDLLLWNPIIKYEEDVPRDANGLNYANCSYNEGFLLSGGEALFIDSSTTLRIISDEWIDSTITDTVLLRIIIEKYDENSVFISEESYEKVIIPGVSSASATFKHTATGQQAPFIGQSFNFSLPQIHHLYMKFEVNALSNVDWRKVEWRPKVIYEDVCIGEMTFFYPTVAIKTYNRVERISRPLTLDETNITLGDQVNFMPILTSNTDYSMLLPNQYHRAYFVVKSNEYPALYLMIEAKMGTHTFKIVDSRKNLVSGVNPFSHYINTIGFGEEFYIEIFSEDVYMAEFIKKNLQTIQIKKQNSQLKFNTSYYSHYYREIHPIQDYMLHWGQFGWSNNQQAMVIIPVEEIKIEDVTQGEHYNNFMNLENASHTDISNYLQSNFDELSVFGKRFFMLTPRRGEYHNGVRKYIRDRLVHEKLLDRWSFFNTHMASYRHMGHTAPGILIEEEEEEYLDQSGQTNTTYELFTAIAPVQVQKSSSLALSISQFLNFTQSFTVNDKNKFYTRSLSAFRDINGDGYPDVLISSKGSSSEAVMTNTSGGYDKKVTLPFTYIDKIQNKQLSLILSGGFINKPKEFQLGNLNIQYTNTELLVNRLIELRDINGDGMPERYNAEPLDNEVMINKGTGFGHTFTYQGDKKVMMYDYGDVKADDRFSFSASVSPKLKNDMSFSAGFGINYHISGDKSFFMDINGDGMLDLISYVPTPPSGQLTYQIRLNKGMGLYSSPISISNINLSSKLKKYSVNASSALTIPFKLSFLKVTLTPNSSVTYGVDEMTQTLMDFNADGLPDLVEFDGENLRIYFNQVGLFNKLKRVTNPLGGSFEIFYEQKGARSGAYPAEVRTSFSPAEEMVIWDMPETKWVMSKIHVYDGLSIQLNNLQNGENLSRVFFHYDGGIKSRQDRKFLGFTRIEKRYLPNKFDIDIFDKNDLNNIEKASNIFSSKSSNINNTNDTAYALDTYLSEVTQFYYPKSIESTELYKTYYLLGQILEKHLQYTQVQFTIIRSRSEEITNIVRILTRKPVVIQSNSYEFRRIKIDKGAATGKVEKLANNTWVKEDFTDRYEQKCIFPALVEMNIYNFPQVESVDSNRFYSSQYTIEYDEYFNVVRYTHGGVQSLASVDTLRDTILYIRYDLVKQTNCEQDILGDTITYVFLDSLSSASVAAYLVKSKEMGYEPDIVFLSNNSLSCVPYCNGDRCCEFITYHQRTVLDTAFIIRLKNTTQYNGPIIALMSYFTPSNAAGQSNILKSHEVFVNTTQPQNRKRYAEVISLNSAQLAPENIRVYTNQANQNAEIQISYDVYGNVTKITGPYNHQQQRLEVNYHYDSYLKKYVIEIFNSYGDTVCMKYNLSTGNLLRKTDANRHAIEYIYDRFHRLKAVYAPREMGQIAPEPTMLFEYQLPDISIPLSSSNIARVITYQNMKRHEMPSDIHPSSRVCEVQMTQPDTSSITGFKRTITFVDGLGRVVQTKTEVADSSAPDGKRFLVSGITSYDHHGREVLTRRAVPQTYGPPLGLHLVKTETMDSTVYDYQSRPVQLYKLYEIIPIKKLQLTTIQYDWEHLGDTYVKYTEVKQYIGSTLSDPIASHSRTYYDSRGQKISQKVFDDQGAISTEFYYNPLGELTSTINPLGAVTTYAYDMVGRLVEENHPDRGVTRHEYDAAGNLVRIENAAMNSGEYIELHYHYNRLLRRIMPQNPELYNLQYTYGYAGDQRNGAGRIIEIRQGNHENGSPVLTQQYGYDELGNVIMEQKTFDLELEQGLKQYITRFCYDSWGRSLSMMYPDGELVTNHFYPVTGELQKIISATPAPASMSKDIISAIYYNGYSEITSLHYGNGTRTLFSYHTLTRQLTGVQLLAMIPTSNSWELMIDKRYGYDALGRVDSVKNPVSTQHIHQSGIGGGYSINYKYDPFNRLKHTVGTYYTDHQIYNYELTMQYNEAGGILRKTQNVSPISSTFNYDLEYTYNSSQVHQLEQIRNVNTALGHISKMTLSYNSMGSLMHIHHEVTNGAEYHEYYTYNELQQMTGYGNSRSHLYAHYLYDHTGERVAKGLLSEEFVSVNGQSGSLSIKMHPITLYVNGYFVSQ</sequence>
<name>A0A369A2L4_9FLAO</name>
<evidence type="ECO:0000313" key="6">
    <source>
        <dbReference type="Proteomes" id="UP000253517"/>
    </source>
</evidence>
<keyword evidence="3" id="KW-0843">Virulence</keyword>
<dbReference type="GO" id="GO:0005737">
    <property type="term" value="C:cytoplasm"/>
    <property type="evidence" value="ECO:0007669"/>
    <property type="project" value="InterPro"/>
</dbReference>
<comment type="caution">
    <text evidence="5">The sequence shown here is derived from an EMBL/GenBank/DDBJ whole genome shotgun (WGS) entry which is preliminary data.</text>
</comment>
<keyword evidence="2" id="KW-0964">Secreted</keyword>
<dbReference type="InterPro" id="IPR031325">
    <property type="entry name" value="RHS_repeat"/>
</dbReference>
<proteinExistence type="predicted"/>
<dbReference type="InterPro" id="IPR003284">
    <property type="entry name" value="Sal_SpvB"/>
</dbReference>
<gene>
    <name evidence="5" type="ORF">DES35_1021</name>
</gene>
<dbReference type="Gene3D" id="2.180.10.10">
    <property type="entry name" value="RHS repeat-associated core"/>
    <property type="match status" value="3"/>
</dbReference>
<dbReference type="PANTHER" id="PTHR32305:SF15">
    <property type="entry name" value="PROTEIN RHSA-RELATED"/>
    <property type="match status" value="1"/>
</dbReference>
<evidence type="ECO:0000256" key="2">
    <source>
        <dbReference type="ARBA" id="ARBA00022525"/>
    </source>
</evidence>
<dbReference type="InterPro" id="IPR050708">
    <property type="entry name" value="T6SS_VgrG/RHS"/>
</dbReference>
<dbReference type="Pfam" id="PF05593">
    <property type="entry name" value="RHS_repeat"/>
    <property type="match status" value="1"/>
</dbReference>
<evidence type="ECO:0000313" key="5">
    <source>
        <dbReference type="EMBL" id="RCX03552.1"/>
    </source>
</evidence>
<protein>
    <submittedName>
        <fullName evidence="5">YD repeat-containing protein</fullName>
    </submittedName>
</protein>
<dbReference type="InterPro" id="IPR028994">
    <property type="entry name" value="Integrin_alpha_N"/>
</dbReference>